<reference evidence="1 2" key="1">
    <citation type="submission" date="2020-10" db="EMBL/GenBank/DDBJ databases">
        <title>Connecting structure to function with the recovery of over 1000 high-quality activated sludge metagenome-assembled genomes encoding full-length rRNA genes using long-read sequencing.</title>
        <authorList>
            <person name="Singleton C.M."/>
            <person name="Petriglieri F."/>
            <person name="Kristensen J.M."/>
            <person name="Kirkegaard R.H."/>
            <person name="Michaelsen T.Y."/>
            <person name="Andersen M.H."/>
            <person name="Karst S.M."/>
            <person name="Dueholm M.S."/>
            <person name="Nielsen P.H."/>
            <person name="Albertsen M."/>
        </authorList>
    </citation>
    <scope>NUCLEOTIDE SEQUENCE [LARGE SCALE GENOMIC DNA]</scope>
    <source>
        <strain evidence="1">Ribe_18-Q3-R11-54_BAT3C.373</strain>
    </source>
</reference>
<dbReference type="Proteomes" id="UP000808349">
    <property type="component" value="Unassembled WGS sequence"/>
</dbReference>
<evidence type="ECO:0000313" key="1">
    <source>
        <dbReference type="EMBL" id="MBK9716012.1"/>
    </source>
</evidence>
<sequence length="140" mass="16505">MDINELKQAYLNTNYTVYKNLIFKEELILNIHKETNFKNALPELKEWAFITAWNPNSSELTKQENEQRNACLLDDVKFRGYISHFGRGISEDGKWSEDSFFIENISKEEALFYALKYEQCAFVYGKANQISELIWTSHCK</sequence>
<dbReference type="InterPro" id="IPR021710">
    <property type="entry name" value="DUF3293"/>
</dbReference>
<accession>A0A9D7S539</accession>
<protein>
    <submittedName>
        <fullName evidence="1">DUF3293 domain-containing protein</fullName>
    </submittedName>
</protein>
<gene>
    <name evidence="1" type="ORF">IPO85_00520</name>
</gene>
<comment type="caution">
    <text evidence="1">The sequence shown here is derived from an EMBL/GenBank/DDBJ whole genome shotgun (WGS) entry which is preliminary data.</text>
</comment>
<evidence type="ECO:0000313" key="2">
    <source>
        <dbReference type="Proteomes" id="UP000808349"/>
    </source>
</evidence>
<dbReference type="Pfam" id="PF11697">
    <property type="entry name" value="DUF3293"/>
    <property type="match status" value="1"/>
</dbReference>
<proteinExistence type="predicted"/>
<dbReference type="AlphaFoldDB" id="A0A9D7S539"/>
<name>A0A9D7S539_9BACT</name>
<dbReference type="EMBL" id="JADKFW010000004">
    <property type="protein sequence ID" value="MBK9716012.1"/>
    <property type="molecule type" value="Genomic_DNA"/>
</dbReference>
<organism evidence="1 2">
    <name type="scientific">Candidatus Defluviibacterium haderslevense</name>
    <dbReference type="NCBI Taxonomy" id="2981993"/>
    <lineage>
        <taxon>Bacteria</taxon>
        <taxon>Pseudomonadati</taxon>
        <taxon>Bacteroidota</taxon>
        <taxon>Saprospiria</taxon>
        <taxon>Saprospirales</taxon>
        <taxon>Saprospiraceae</taxon>
        <taxon>Candidatus Defluviibacterium</taxon>
    </lineage>
</organism>